<dbReference type="HOGENOM" id="CLU_116581_0_0_2"/>
<feature type="transmembrane region" description="Helical" evidence="1">
    <location>
        <begin position="16"/>
        <end position="34"/>
    </location>
</feature>
<evidence type="ECO:0000313" key="3">
    <source>
        <dbReference type="Proteomes" id="UP000001107"/>
    </source>
</evidence>
<name>A6UQI3_METVS</name>
<protein>
    <submittedName>
        <fullName evidence="2">Nucleic acid binding OB-fold tRNA/helicase-type</fullName>
    </submittedName>
</protein>
<accession>A6UQI3</accession>
<dbReference type="Proteomes" id="UP000001107">
    <property type="component" value="Chromosome"/>
</dbReference>
<dbReference type="EMBL" id="CP000742">
    <property type="protein sequence ID" value="ABR54755.1"/>
    <property type="molecule type" value="Genomic_DNA"/>
</dbReference>
<dbReference type="eggNOG" id="arCOG05052">
    <property type="taxonomic scope" value="Archaea"/>
</dbReference>
<evidence type="ECO:0000256" key="1">
    <source>
        <dbReference type="SAM" id="Phobius"/>
    </source>
</evidence>
<dbReference type="STRING" id="406327.Mevan_0849"/>
<keyword evidence="1" id="KW-1133">Transmembrane helix</keyword>
<keyword evidence="1" id="KW-0472">Membrane</keyword>
<keyword evidence="1" id="KW-0812">Transmembrane</keyword>
<sequence length="208" mass="24195">MFIFKLIIMILTEKKIIFFSVVFVVLGSLFLTTYELTPSEKPISHLKDGDFVKITSKIQRMDVNYNEYREVIGIKSVRLMDETASDLRLYISTEISKEFLEYTLKTDPRIKEGDIVRVTGKINVYNGLYGITLKDISNFEIVEKLNFEKDILFSKVPTKYYASKSSKSYHTHASCSYGLKINEKVYFINEEDALNLGYKKCSYCEKRD</sequence>
<evidence type="ECO:0000313" key="2">
    <source>
        <dbReference type="EMBL" id="ABR54755.1"/>
    </source>
</evidence>
<dbReference type="SUPFAM" id="SSF57884">
    <property type="entry name" value="Ada DNA repair protein, N-terminal domain (N-Ada 10)"/>
    <property type="match status" value="1"/>
</dbReference>
<dbReference type="GO" id="GO:0004386">
    <property type="term" value="F:helicase activity"/>
    <property type="evidence" value="ECO:0007669"/>
    <property type="project" value="UniProtKB-KW"/>
</dbReference>
<gene>
    <name evidence="2" type="ordered locus">Mevan_0849</name>
</gene>
<proteinExistence type="predicted"/>
<dbReference type="InterPro" id="IPR035451">
    <property type="entry name" value="Ada-like_dom_sf"/>
</dbReference>
<organism evidence="2 3">
    <name type="scientific">Methanococcus vannielii (strain ATCC 35089 / DSM 1224 / JCM 13029 / OCM 148 / SB)</name>
    <dbReference type="NCBI Taxonomy" id="406327"/>
    <lineage>
        <taxon>Archaea</taxon>
        <taxon>Methanobacteriati</taxon>
        <taxon>Methanobacteriota</taxon>
        <taxon>Methanomada group</taxon>
        <taxon>Methanococci</taxon>
        <taxon>Methanococcales</taxon>
        <taxon>Methanococcaceae</taxon>
        <taxon>Methanococcus</taxon>
    </lineage>
</organism>
<dbReference type="KEGG" id="mvn:Mevan_0849"/>
<reference evidence="2" key="1">
    <citation type="submission" date="2007-06" db="EMBL/GenBank/DDBJ databases">
        <title>Complete sequence of Methanococcus vannielii SB.</title>
        <authorList>
            <consortium name="US DOE Joint Genome Institute"/>
            <person name="Copeland A."/>
            <person name="Lucas S."/>
            <person name="Lapidus A."/>
            <person name="Barry K."/>
            <person name="Glavina del Rio T."/>
            <person name="Dalin E."/>
            <person name="Tice H."/>
            <person name="Pitluck S."/>
            <person name="Chain P."/>
            <person name="Malfatti S."/>
            <person name="Shin M."/>
            <person name="Vergez L."/>
            <person name="Schmutz J."/>
            <person name="Larimer F."/>
            <person name="Land M."/>
            <person name="Hauser L."/>
            <person name="Kyrpides N."/>
            <person name="Anderson I."/>
            <person name="Sieprawska-Lupa M."/>
            <person name="Whitman W.B."/>
            <person name="Richardson P."/>
        </authorList>
    </citation>
    <scope>NUCLEOTIDE SEQUENCE [LARGE SCALE GENOMIC DNA]</scope>
    <source>
        <strain evidence="2">SB</strain>
    </source>
</reference>
<keyword evidence="3" id="KW-1185">Reference proteome</keyword>
<dbReference type="AlphaFoldDB" id="A6UQI3"/>